<evidence type="ECO:0000256" key="1">
    <source>
        <dbReference type="ARBA" id="ARBA00022490"/>
    </source>
</evidence>
<dbReference type="GO" id="GO:0016887">
    <property type="term" value="F:ATP hydrolysis activity"/>
    <property type="evidence" value="ECO:0007669"/>
    <property type="project" value="InterPro"/>
</dbReference>
<keyword evidence="2 6" id="KW-0547">Nucleotide-binding</keyword>
<comment type="domain">
    <text evidence="6">Contains large globular domains required for ATP hydrolysis at each terminus and a third globular domain forming a flexible hinge near the middle of the molecule. These domains are separated by coiled-coil structures.</text>
</comment>
<dbReference type="InterPro" id="IPR011890">
    <property type="entry name" value="SMC_prok"/>
</dbReference>
<dbReference type="GO" id="GO:0007062">
    <property type="term" value="P:sister chromatid cohesion"/>
    <property type="evidence" value="ECO:0007669"/>
    <property type="project" value="InterPro"/>
</dbReference>
<gene>
    <name evidence="6 9" type="primary">smc</name>
    <name evidence="9" type="ORF">GCM10007894_22800</name>
</gene>
<evidence type="ECO:0000256" key="3">
    <source>
        <dbReference type="ARBA" id="ARBA00022840"/>
    </source>
</evidence>
<name>A0AA37WX62_9GAMM</name>
<dbReference type="GO" id="GO:0005524">
    <property type="term" value="F:ATP binding"/>
    <property type="evidence" value="ECO:0007669"/>
    <property type="project" value="UniProtKB-UniRule"/>
</dbReference>
<reference evidence="9 10" key="1">
    <citation type="journal article" date="2014" name="Int. J. Syst. Evol. Microbiol.">
        <title>Complete genome sequence of Corynebacterium casei LMG S-19264T (=DSM 44701T), isolated from a smear-ripened cheese.</title>
        <authorList>
            <consortium name="US DOE Joint Genome Institute (JGI-PGF)"/>
            <person name="Walter F."/>
            <person name="Albersmeier A."/>
            <person name="Kalinowski J."/>
            <person name="Ruckert C."/>
        </authorList>
    </citation>
    <scope>NUCLEOTIDE SEQUENCE [LARGE SCALE GENOMIC DNA]</scope>
    <source>
        <strain evidence="9 10">NBRC 112785</strain>
    </source>
</reference>
<comment type="caution">
    <text evidence="6">Lacks conserved residue(s) required for the propagation of feature annotation.</text>
</comment>
<accession>A0AA37WX62</accession>
<dbReference type="Gene3D" id="3.40.50.300">
    <property type="entry name" value="P-loop containing nucleotide triphosphate hydrolases"/>
    <property type="match status" value="2"/>
</dbReference>
<evidence type="ECO:0000256" key="7">
    <source>
        <dbReference type="SAM" id="MobiDB-lite"/>
    </source>
</evidence>
<comment type="subunit">
    <text evidence="6">Homodimer.</text>
</comment>
<dbReference type="InterPro" id="IPR024704">
    <property type="entry name" value="SMC"/>
</dbReference>
<sequence length="1136" mass="128191">MRLKQIKLAGFKSFVDPTKIELPKAITAIVGPNGCGKSNVIDAVRWVLGESSAKHLRGDAMTDVIFNGSRHRAAIGQASVELVFEECDQRLSAEYAQFNEISIKRSVNREGQSQYYLNGKKCRRRDVTDLFMGTGLGARSYAIIEQGMISRLIESKPRELRVFIEEAAGISKYKDRRRETENRIRHTRENLERLADIRLELGNQLSRLQRQANAAQRYKEHKAKIRQLEAQQSALLWQNCNEQTNDIKQQLSKLSLEKERLTAEQVSSQLSITQLQSELTEHQDQEKHSTQQVFSLSKQANAAEQKLFVMKQASERYQTDYQQAQSALVEAQQEQAQSQQQLQDWQQQLQLLAPKLEAAQKRDQRLNQRLTEASALHQSSTLQSVQQQLQAVQQQQMTLTAEQAKLQAQLTAKRQQLSELTQIDEHEIEALQQQLEAQQAALLQAQTQHQDGQFEIQILADNISDVQDQISEQNQLERDLLARLSELKGQHKALESQLQDANPDGNYQVYQAIEVAPQWQKAVSAILSEVMTAEVVDSDSQPPHGAFAEQGMQRLSLQDDVSINSRINLLPWLSQVRFAQDEQAASALLDNLSKEQMITLADGQIWGQGFRLKAKQSMDILSLQSRVQELNLQLEAAQQEVATAQAHRETLNEQLVQRNSQYQQAQQQQQHAQQQEAQLSLQCQHTQAQQQALQEQQQAQQQKQQTLQQDIDALTQALADNSTASNGLALELEQHQQAVVNEQQQQQALASKLDELNQQSRSAQRELLTVTGEQQQLASQIETLQPVLEKAIALEQSTQEALQQLQRNRPTQENMDALEQELQQLLTQQSQAQQSTEQKRQHHHQTQSQLQQVMATKEQTGKALQQLAEQFNELDVQRASLTTQADNYLAQLNQHYSHPSQLSLLLEEIDADATPESLQRTLQQIKLKVERLGPINLAAVEEYETESQRKRYLDEQDADLTQALASLENAIKTIDKETRSKFKNTFDNINQGFGDLFPQVFGGGKAWLQLDDDDLLNSGVSIMAQPPGKRNSTIHLLSGGEKALTALSLVFAIFKLNPAPFCLLDEVDAPLDDANVGRFCALLEQMANEVQFVYISHNKVTMELAQQLTGVTMHEAGASRIVSVDIDEALAFADAG</sequence>
<dbReference type="InterPro" id="IPR003395">
    <property type="entry name" value="RecF/RecN/SMC_N"/>
</dbReference>
<dbReference type="SUPFAM" id="SSF52540">
    <property type="entry name" value="P-loop containing nucleoside triphosphate hydrolases"/>
    <property type="match status" value="1"/>
</dbReference>
<comment type="similarity">
    <text evidence="6">Belongs to the SMC family.</text>
</comment>
<dbReference type="InterPro" id="IPR027417">
    <property type="entry name" value="P-loop_NTPase"/>
</dbReference>
<dbReference type="CDD" id="cd03278">
    <property type="entry name" value="ABC_SMC_barmotin"/>
    <property type="match status" value="1"/>
</dbReference>
<keyword evidence="10" id="KW-1185">Reference proteome</keyword>
<feature type="compositionally biased region" description="Low complexity" evidence="7">
    <location>
        <begin position="826"/>
        <end position="836"/>
    </location>
</feature>
<evidence type="ECO:0000256" key="6">
    <source>
        <dbReference type="HAMAP-Rule" id="MF_01894"/>
    </source>
</evidence>
<dbReference type="EMBL" id="BSPO01000003">
    <property type="protein sequence ID" value="GLS84303.1"/>
    <property type="molecule type" value="Genomic_DNA"/>
</dbReference>
<proteinExistence type="inferred from homology"/>
<comment type="subcellular location">
    <subcellularLocation>
        <location evidence="6">Cytoplasm</location>
    </subcellularLocation>
</comment>
<dbReference type="GO" id="GO:0030261">
    <property type="term" value="P:chromosome condensation"/>
    <property type="evidence" value="ECO:0007669"/>
    <property type="project" value="InterPro"/>
</dbReference>
<evidence type="ECO:0000313" key="9">
    <source>
        <dbReference type="EMBL" id="GLS84303.1"/>
    </source>
</evidence>
<keyword evidence="5 6" id="KW-0238">DNA-binding</keyword>
<evidence type="ECO:0000259" key="8">
    <source>
        <dbReference type="Pfam" id="PF02463"/>
    </source>
</evidence>
<comment type="caution">
    <text evidence="9">The sequence shown here is derived from an EMBL/GenBank/DDBJ whole genome shotgun (WGS) entry which is preliminary data.</text>
</comment>
<keyword evidence="3 6" id="KW-0067">ATP-binding</keyword>
<dbReference type="GO" id="GO:0005737">
    <property type="term" value="C:cytoplasm"/>
    <property type="evidence" value="ECO:0007669"/>
    <property type="project" value="UniProtKB-SubCell"/>
</dbReference>
<evidence type="ECO:0000256" key="5">
    <source>
        <dbReference type="ARBA" id="ARBA00023125"/>
    </source>
</evidence>
<dbReference type="HAMAP" id="MF_01894">
    <property type="entry name" value="Smc_prok"/>
    <property type="match status" value="1"/>
</dbReference>
<dbReference type="Proteomes" id="UP001157439">
    <property type="component" value="Unassembled WGS sequence"/>
</dbReference>
<dbReference type="RefSeq" id="WP_095500194.1">
    <property type="nucleotide sequence ID" value="NZ_BSPO01000003.1"/>
</dbReference>
<dbReference type="GO" id="GO:0006260">
    <property type="term" value="P:DNA replication"/>
    <property type="evidence" value="ECO:0007669"/>
    <property type="project" value="UniProtKB-UniRule"/>
</dbReference>
<evidence type="ECO:0000313" key="10">
    <source>
        <dbReference type="Proteomes" id="UP001157439"/>
    </source>
</evidence>
<comment type="function">
    <text evidence="6">Required for chromosome condensation and partitioning.</text>
</comment>
<dbReference type="PANTHER" id="PTHR43977">
    <property type="entry name" value="STRUCTURAL MAINTENANCE OF CHROMOSOMES PROTEIN 3"/>
    <property type="match status" value="1"/>
</dbReference>
<dbReference type="AlphaFoldDB" id="A0AA37WX62"/>
<feature type="coiled-coil region" evidence="6">
    <location>
        <begin position="170"/>
        <end position="497"/>
    </location>
</feature>
<dbReference type="Pfam" id="PF02463">
    <property type="entry name" value="SMC_N"/>
    <property type="match status" value="1"/>
</dbReference>
<feature type="region of interest" description="Disordered" evidence="7">
    <location>
        <begin position="826"/>
        <end position="853"/>
    </location>
</feature>
<protein>
    <recommendedName>
        <fullName evidence="6">Chromosome partition protein Smc</fullName>
    </recommendedName>
</protein>
<dbReference type="PIRSF" id="PIRSF005719">
    <property type="entry name" value="SMC"/>
    <property type="match status" value="1"/>
</dbReference>
<dbReference type="GO" id="GO:0003677">
    <property type="term" value="F:DNA binding"/>
    <property type="evidence" value="ECO:0007669"/>
    <property type="project" value="UniProtKB-UniRule"/>
</dbReference>
<organism evidence="9 10">
    <name type="scientific">Paraferrimonas haliotis</name>
    <dbReference type="NCBI Taxonomy" id="2013866"/>
    <lineage>
        <taxon>Bacteria</taxon>
        <taxon>Pseudomonadati</taxon>
        <taxon>Pseudomonadota</taxon>
        <taxon>Gammaproteobacteria</taxon>
        <taxon>Alteromonadales</taxon>
        <taxon>Ferrimonadaceae</taxon>
        <taxon>Paraferrimonas</taxon>
    </lineage>
</organism>
<feature type="domain" description="RecF/RecN/SMC N-terminal" evidence="8">
    <location>
        <begin position="3"/>
        <end position="1119"/>
    </location>
</feature>
<evidence type="ECO:0000256" key="4">
    <source>
        <dbReference type="ARBA" id="ARBA00023054"/>
    </source>
</evidence>
<keyword evidence="1 6" id="KW-0963">Cytoplasm</keyword>
<evidence type="ECO:0000256" key="2">
    <source>
        <dbReference type="ARBA" id="ARBA00022741"/>
    </source>
</evidence>
<dbReference type="GO" id="GO:0007059">
    <property type="term" value="P:chromosome segregation"/>
    <property type="evidence" value="ECO:0007669"/>
    <property type="project" value="UniProtKB-UniRule"/>
</dbReference>
<feature type="binding site" evidence="6">
    <location>
        <begin position="32"/>
        <end position="39"/>
    </location>
    <ligand>
        <name>ATP</name>
        <dbReference type="ChEBI" id="CHEBI:30616"/>
    </ligand>
</feature>
<keyword evidence="4 6" id="KW-0175">Coiled coil</keyword>